<protein>
    <submittedName>
        <fullName evidence="1">SATB1-AS1 isoform 74</fullName>
    </submittedName>
</protein>
<accession>A0A2J8NPB9</accession>
<evidence type="ECO:0000313" key="1">
    <source>
        <dbReference type="EMBL" id="PNI73619.1"/>
    </source>
</evidence>
<comment type="caution">
    <text evidence="1">The sequence shown here is derived from an EMBL/GenBank/DDBJ whole genome shotgun (WGS) entry which is preliminary data.</text>
</comment>
<reference evidence="1 2" key="1">
    <citation type="submission" date="2017-12" db="EMBL/GenBank/DDBJ databases">
        <title>High-resolution comparative analysis of great ape genomes.</title>
        <authorList>
            <person name="Pollen A."/>
            <person name="Hastie A."/>
            <person name="Hormozdiari F."/>
            <person name="Dougherty M."/>
            <person name="Liu R."/>
            <person name="Chaisson M."/>
            <person name="Hoppe E."/>
            <person name="Hill C."/>
            <person name="Pang A."/>
            <person name="Hillier L."/>
            <person name="Baker C."/>
            <person name="Armstrong J."/>
            <person name="Shendure J."/>
            <person name="Paten B."/>
            <person name="Wilson R."/>
            <person name="Chao H."/>
            <person name="Schneider V."/>
            <person name="Ventura M."/>
            <person name="Kronenberg Z."/>
            <person name="Murali S."/>
            <person name="Gordon D."/>
            <person name="Cantsilieris S."/>
            <person name="Munson K."/>
            <person name="Nelson B."/>
            <person name="Raja A."/>
            <person name="Underwood J."/>
            <person name="Diekhans M."/>
            <person name="Fiddes I."/>
            <person name="Haussler D."/>
            <person name="Eichler E."/>
        </authorList>
    </citation>
    <scope>NUCLEOTIDE SEQUENCE [LARGE SCALE GENOMIC DNA]</scope>
    <source>
        <strain evidence="1">Yerkes chimp pedigree #C0471</strain>
    </source>
</reference>
<proteinExistence type="predicted"/>
<dbReference type="EMBL" id="NBAG03000225">
    <property type="protein sequence ID" value="PNI73619.1"/>
    <property type="molecule type" value="Genomic_DNA"/>
</dbReference>
<dbReference type="AlphaFoldDB" id="A0A2J8NPB9"/>
<organism evidence="1 2">
    <name type="scientific">Pan troglodytes</name>
    <name type="common">Chimpanzee</name>
    <dbReference type="NCBI Taxonomy" id="9598"/>
    <lineage>
        <taxon>Eukaryota</taxon>
        <taxon>Metazoa</taxon>
        <taxon>Chordata</taxon>
        <taxon>Craniata</taxon>
        <taxon>Vertebrata</taxon>
        <taxon>Euteleostomi</taxon>
        <taxon>Mammalia</taxon>
        <taxon>Eutheria</taxon>
        <taxon>Euarchontoglires</taxon>
        <taxon>Primates</taxon>
        <taxon>Haplorrhini</taxon>
        <taxon>Catarrhini</taxon>
        <taxon>Hominidae</taxon>
        <taxon>Pan</taxon>
    </lineage>
</organism>
<evidence type="ECO:0000313" key="2">
    <source>
        <dbReference type="Proteomes" id="UP000236370"/>
    </source>
</evidence>
<gene>
    <name evidence="1" type="ORF">CK820_G0008864</name>
</gene>
<dbReference type="Proteomes" id="UP000236370">
    <property type="component" value="Unassembled WGS sequence"/>
</dbReference>
<sequence>MELLYHSYSLLGQLFKKILRKKFICKKFTGECSQTLNCEETGLDSMYLWSPEPQSKKLSYPDVAMLKRLSGKATKR</sequence>
<name>A0A2J8NPB9_PANTR</name>